<keyword evidence="3" id="KW-1185">Reference proteome</keyword>
<dbReference type="AlphaFoldDB" id="A0A5J5EV09"/>
<reference evidence="2 3" key="1">
    <citation type="submission" date="2019-09" db="EMBL/GenBank/DDBJ databases">
        <title>Draft genome of the ectomycorrhizal ascomycete Sphaerosporella brunnea.</title>
        <authorList>
            <consortium name="DOE Joint Genome Institute"/>
            <person name="Benucci G.M."/>
            <person name="Marozzi G."/>
            <person name="Antonielli L."/>
            <person name="Sanchez S."/>
            <person name="Marco P."/>
            <person name="Wang X."/>
            <person name="Falini L.B."/>
            <person name="Barry K."/>
            <person name="Haridas S."/>
            <person name="Lipzen A."/>
            <person name="Labutti K."/>
            <person name="Grigoriev I.V."/>
            <person name="Murat C."/>
            <person name="Martin F."/>
            <person name="Albertini E."/>
            <person name="Donnini D."/>
            <person name="Bonito G."/>
        </authorList>
    </citation>
    <scope>NUCLEOTIDE SEQUENCE [LARGE SCALE GENOMIC DNA]</scope>
    <source>
        <strain evidence="2 3">Sb_GMNB300</strain>
    </source>
</reference>
<proteinExistence type="predicted"/>
<feature type="compositionally biased region" description="Polar residues" evidence="1">
    <location>
        <begin position="1"/>
        <end position="22"/>
    </location>
</feature>
<dbReference type="Proteomes" id="UP000326924">
    <property type="component" value="Unassembled WGS sequence"/>
</dbReference>
<feature type="region of interest" description="Disordered" evidence="1">
    <location>
        <begin position="89"/>
        <end position="119"/>
    </location>
</feature>
<feature type="compositionally biased region" description="Polar residues" evidence="1">
    <location>
        <begin position="89"/>
        <end position="100"/>
    </location>
</feature>
<organism evidence="2 3">
    <name type="scientific">Sphaerosporella brunnea</name>
    <dbReference type="NCBI Taxonomy" id="1250544"/>
    <lineage>
        <taxon>Eukaryota</taxon>
        <taxon>Fungi</taxon>
        <taxon>Dikarya</taxon>
        <taxon>Ascomycota</taxon>
        <taxon>Pezizomycotina</taxon>
        <taxon>Pezizomycetes</taxon>
        <taxon>Pezizales</taxon>
        <taxon>Pyronemataceae</taxon>
        <taxon>Sphaerosporella</taxon>
    </lineage>
</organism>
<dbReference type="EMBL" id="VXIS01000113">
    <property type="protein sequence ID" value="KAA8903980.1"/>
    <property type="molecule type" value="Genomic_DNA"/>
</dbReference>
<gene>
    <name evidence="2" type="ORF">FN846DRAFT_890998</name>
</gene>
<name>A0A5J5EV09_9PEZI</name>
<evidence type="ECO:0000313" key="2">
    <source>
        <dbReference type="EMBL" id="KAA8903980.1"/>
    </source>
</evidence>
<dbReference type="InParanoid" id="A0A5J5EV09"/>
<protein>
    <submittedName>
        <fullName evidence="2">Uncharacterized protein</fullName>
    </submittedName>
</protein>
<evidence type="ECO:0000256" key="1">
    <source>
        <dbReference type="SAM" id="MobiDB-lite"/>
    </source>
</evidence>
<evidence type="ECO:0000313" key="3">
    <source>
        <dbReference type="Proteomes" id="UP000326924"/>
    </source>
</evidence>
<comment type="caution">
    <text evidence="2">The sequence shown here is derived from an EMBL/GenBank/DDBJ whole genome shotgun (WGS) entry which is preliminary data.</text>
</comment>
<feature type="compositionally biased region" description="Polar residues" evidence="1">
    <location>
        <begin position="30"/>
        <end position="41"/>
    </location>
</feature>
<sequence>MSEARQNPPQLETATRMSSSCGSDYVRYGDSTTFEGASKQPTESEIRTESTSGTCWPQTEDKSHQMLAMPAHIQAASIPASFFSDATPTLATQRQSQTIPSPVHTADGQAPIPQQPDGIHMPDSYEASRPTDWFYSPNISYQPSYEHAPLWHVENAIFRNLTVCAQFSDLDDIHGGPFLCPITGAVVDQKPPIKQAILDNIASVDRLFSLPASSG</sequence>
<accession>A0A5J5EV09</accession>
<feature type="region of interest" description="Disordered" evidence="1">
    <location>
        <begin position="1"/>
        <end position="58"/>
    </location>
</feature>